<dbReference type="EMBL" id="WSFO01000003">
    <property type="protein sequence ID" value="KAE9631175.1"/>
    <property type="molecule type" value="Genomic_DNA"/>
</dbReference>
<evidence type="ECO:0000256" key="4">
    <source>
        <dbReference type="ARBA" id="ARBA00019077"/>
    </source>
</evidence>
<evidence type="ECO:0000256" key="8">
    <source>
        <dbReference type="RuleBase" id="RU365103"/>
    </source>
</evidence>
<dbReference type="GO" id="GO:0009245">
    <property type="term" value="P:lipid A biosynthetic process"/>
    <property type="evidence" value="ECO:0007669"/>
    <property type="project" value="TreeGrafter"/>
</dbReference>
<comment type="similarity">
    <text evidence="8">Belongs to the glycosyltransferase group 1 family.</text>
</comment>
<keyword evidence="5 8" id="KW-0808">Transferase</keyword>
<dbReference type="GO" id="GO:0009244">
    <property type="term" value="P:lipopolysaccharide core region biosynthetic process"/>
    <property type="evidence" value="ECO:0007669"/>
    <property type="project" value="UniProtKB-UniRule"/>
</dbReference>
<dbReference type="Pfam" id="PF04413">
    <property type="entry name" value="Glycos_transf_N"/>
    <property type="match status" value="1"/>
</dbReference>
<keyword evidence="8" id="KW-0448">Lipopolysaccharide biosynthesis</keyword>
<dbReference type="InterPro" id="IPR039901">
    <property type="entry name" value="Kdotransferase"/>
</dbReference>
<dbReference type="UniPathway" id="UPA00958"/>
<dbReference type="Proteomes" id="UP000441586">
    <property type="component" value="Unassembled WGS sequence"/>
</dbReference>
<dbReference type="GO" id="GO:0005886">
    <property type="term" value="C:plasma membrane"/>
    <property type="evidence" value="ECO:0007669"/>
    <property type="project" value="UniProtKB-SubCell"/>
</dbReference>
<evidence type="ECO:0000259" key="9">
    <source>
        <dbReference type="Pfam" id="PF04413"/>
    </source>
</evidence>
<protein>
    <recommendedName>
        <fullName evidence="4 8">3-deoxy-D-manno-octulosonic acid transferase</fullName>
        <shortName evidence="8">Kdo transferase</shortName>
        <ecNumber evidence="3 8">2.4.99.12</ecNumber>
    </recommendedName>
    <alternativeName>
        <fullName evidence="6 8">Lipid IV(A) 3-deoxy-D-manno-octulosonic acid transferase</fullName>
    </alternativeName>
</protein>
<dbReference type="InterPro" id="IPR038107">
    <property type="entry name" value="Glycos_transf_N_sf"/>
</dbReference>
<feature type="domain" description="3-deoxy-D-manno-octulosonic-acid transferase N-terminal" evidence="9">
    <location>
        <begin position="17"/>
        <end position="179"/>
    </location>
</feature>
<comment type="catalytic activity">
    <reaction evidence="7 8">
        <text>lipid IVA (E. coli) + CMP-3-deoxy-beta-D-manno-octulosonate = alpha-Kdo-(2-&gt;6)-lipid IVA (E. coli) + CMP + H(+)</text>
        <dbReference type="Rhea" id="RHEA:28066"/>
        <dbReference type="ChEBI" id="CHEBI:15378"/>
        <dbReference type="ChEBI" id="CHEBI:58603"/>
        <dbReference type="ChEBI" id="CHEBI:60364"/>
        <dbReference type="ChEBI" id="CHEBI:60377"/>
        <dbReference type="ChEBI" id="CHEBI:85987"/>
        <dbReference type="EC" id="2.4.99.12"/>
    </reaction>
</comment>
<evidence type="ECO:0000313" key="10">
    <source>
        <dbReference type="EMBL" id="KAE9631175.1"/>
    </source>
</evidence>
<evidence type="ECO:0000256" key="7">
    <source>
        <dbReference type="ARBA" id="ARBA00049183"/>
    </source>
</evidence>
<organism evidence="10 11">
    <name type="scientific">Parasedimentitalea maritima</name>
    <dbReference type="NCBI Taxonomy" id="2578117"/>
    <lineage>
        <taxon>Bacteria</taxon>
        <taxon>Pseudomonadati</taxon>
        <taxon>Pseudomonadota</taxon>
        <taxon>Alphaproteobacteria</taxon>
        <taxon>Rhodobacterales</taxon>
        <taxon>Paracoccaceae</taxon>
        <taxon>Parasedimentitalea</taxon>
    </lineage>
</organism>
<dbReference type="PANTHER" id="PTHR42755">
    <property type="entry name" value="3-DEOXY-MANNO-OCTULOSONATE CYTIDYLYLTRANSFERASE"/>
    <property type="match status" value="1"/>
</dbReference>
<comment type="function">
    <text evidence="1 8">Involved in lipopolysaccharide (LPS) biosynthesis. Catalyzes the transfer of 3-deoxy-D-manno-octulosonate (Kdo) residue(s) from CMP-Kdo to lipid IV(A), the tetraacyldisaccharide-1,4'-bisphosphate precursor of lipid A.</text>
</comment>
<comment type="caution">
    <text evidence="10">The sequence shown here is derived from an EMBL/GenBank/DDBJ whole genome shotgun (WGS) entry which is preliminary data.</text>
</comment>
<dbReference type="PANTHER" id="PTHR42755:SF1">
    <property type="entry name" value="3-DEOXY-D-MANNO-OCTULOSONIC ACID TRANSFERASE, MITOCHONDRIAL-RELATED"/>
    <property type="match status" value="1"/>
</dbReference>
<gene>
    <name evidence="10" type="ORF">GP644_07400</name>
</gene>
<comment type="pathway">
    <text evidence="2 8">Bacterial outer membrane biogenesis; LPS core biosynthesis.</text>
</comment>
<accession>A0A6A4RKR6</accession>
<evidence type="ECO:0000256" key="5">
    <source>
        <dbReference type="ARBA" id="ARBA00022679"/>
    </source>
</evidence>
<evidence type="ECO:0000256" key="3">
    <source>
        <dbReference type="ARBA" id="ARBA00012621"/>
    </source>
</evidence>
<evidence type="ECO:0000313" key="11">
    <source>
        <dbReference type="Proteomes" id="UP000441586"/>
    </source>
</evidence>
<evidence type="ECO:0000256" key="6">
    <source>
        <dbReference type="ARBA" id="ARBA00031445"/>
    </source>
</evidence>
<dbReference type="Gene3D" id="3.40.50.11720">
    <property type="entry name" value="3-Deoxy-D-manno-octulosonic-acid transferase, N-terminal domain"/>
    <property type="match status" value="1"/>
</dbReference>
<name>A0A6A4RKR6_9RHOB</name>
<keyword evidence="8" id="KW-0472">Membrane</keyword>
<dbReference type="InterPro" id="IPR007507">
    <property type="entry name" value="Glycos_transf_N"/>
</dbReference>
<dbReference type="EC" id="2.4.99.12" evidence="3 8"/>
<keyword evidence="8" id="KW-1003">Cell membrane</keyword>
<dbReference type="GO" id="GO:0043842">
    <property type="term" value="F:Kdo transferase activity"/>
    <property type="evidence" value="ECO:0007669"/>
    <property type="project" value="UniProtKB-EC"/>
</dbReference>
<evidence type="ECO:0000256" key="1">
    <source>
        <dbReference type="ARBA" id="ARBA00003394"/>
    </source>
</evidence>
<evidence type="ECO:0000256" key="2">
    <source>
        <dbReference type="ARBA" id="ARBA00004713"/>
    </source>
</evidence>
<proteinExistence type="inferred from homology"/>
<reference evidence="10 11" key="1">
    <citation type="submission" date="2019-12" db="EMBL/GenBank/DDBJ databases">
        <authorList>
            <person name="Zhang Y.-J."/>
        </authorList>
    </citation>
    <scope>NUCLEOTIDE SEQUENCE [LARGE SCALE GENOMIC DNA]</scope>
    <source>
        <strain evidence="10 11">H18S-6</strain>
    </source>
</reference>
<sequence>MSWHKSFTTGGVALPQRAPGELIWAHATSDERYLTLCDLGQRLKMMRPDLSVLITREPELCTLPVPESSHLIVGELPTEQVAEIRSFLNHWQPDLCLWAGGELRPGLIRNCCDRGINALLIDIEAHELPARRSRWLPDKSRKLLDNFSAILTPSTAALTKLRRAGIAAEKIITTTRLRISATPPGYHEDELSRVQDNLGSRQVWLSAHTRIDEILTILGAHRNALRLLHRLMLVLSVERFSDLDTARDELREFGLRYTDWDAGEEVDDNTQVLLTCDEDLGLWYRVAPLSLLAGTLNAQASGHNPLDAAALGSAILHGPGVGGHMPLYQRLAEAGAAHMIHNSDELAVQVIQLSAPDKAAEMALAGWQIVTESAELTDQLLDRVQDILDLRESQNAAS</sequence>
<comment type="subcellular location">
    <subcellularLocation>
        <location evidence="8">Cell membrane</location>
    </subcellularLocation>
</comment>
<dbReference type="Gene3D" id="3.40.50.2000">
    <property type="entry name" value="Glycogen Phosphorylase B"/>
    <property type="match status" value="1"/>
</dbReference>
<dbReference type="AlphaFoldDB" id="A0A6A4RKR6"/>